<organism evidence="2">
    <name type="scientific">Echinostoma caproni</name>
    <dbReference type="NCBI Taxonomy" id="27848"/>
    <lineage>
        <taxon>Eukaryota</taxon>
        <taxon>Metazoa</taxon>
        <taxon>Spiralia</taxon>
        <taxon>Lophotrochozoa</taxon>
        <taxon>Platyhelminthes</taxon>
        <taxon>Trematoda</taxon>
        <taxon>Digenea</taxon>
        <taxon>Plagiorchiida</taxon>
        <taxon>Echinostomata</taxon>
        <taxon>Echinostomatoidea</taxon>
        <taxon>Echinostomatidae</taxon>
        <taxon>Echinostoma</taxon>
    </lineage>
</organism>
<dbReference type="AlphaFoldDB" id="A0A183B9N7"/>
<evidence type="ECO:0000259" key="1">
    <source>
        <dbReference type="Pfam" id="PF23265"/>
    </source>
</evidence>
<proteinExistence type="predicted"/>
<dbReference type="InterPro" id="IPR056564">
    <property type="entry name" value="Ig-like_KY"/>
</dbReference>
<dbReference type="PANTHER" id="PTHR47020">
    <property type="entry name" value="HILLARIN"/>
    <property type="match status" value="1"/>
</dbReference>
<dbReference type="PANTHER" id="PTHR47020:SF1">
    <property type="entry name" value="HILLARIN"/>
    <property type="match status" value="1"/>
</dbReference>
<dbReference type="SUPFAM" id="SSF54001">
    <property type="entry name" value="Cysteine proteinases"/>
    <property type="match status" value="1"/>
</dbReference>
<name>A0A183B9N7_9TREM</name>
<dbReference type="InterPro" id="IPR038765">
    <property type="entry name" value="Papain-like_cys_pep_sf"/>
</dbReference>
<feature type="domain" description="KY-like immunoglobulin-like" evidence="1">
    <location>
        <begin position="188"/>
        <end position="236"/>
    </location>
</feature>
<dbReference type="InterPro" id="IPR053041">
    <property type="entry name" value="Transglut-like_Superfamily_Mod"/>
</dbReference>
<dbReference type="WBParaSite" id="ECPE_0001596201-mRNA-1">
    <property type="protein sequence ID" value="ECPE_0001596201-mRNA-1"/>
    <property type="gene ID" value="ECPE_0001596201"/>
</dbReference>
<reference evidence="2" key="1">
    <citation type="submission" date="2016-06" db="UniProtKB">
        <authorList>
            <consortium name="WormBaseParasite"/>
        </authorList>
    </citation>
    <scope>IDENTIFICATION</scope>
</reference>
<evidence type="ECO:0000313" key="2">
    <source>
        <dbReference type="WBParaSite" id="ECPE_0001596201-mRNA-1"/>
    </source>
</evidence>
<accession>A0A183B9N7</accession>
<feature type="domain" description="KY-like immunoglobulin-like" evidence="1">
    <location>
        <begin position="139"/>
        <end position="173"/>
    </location>
</feature>
<protein>
    <submittedName>
        <fullName evidence="2">TGc domain-containing protein</fullName>
    </submittedName>
</protein>
<sequence>LKHQVYDKPEVFSKVDEHAIQVMVLPVICLVWKLCTPDSYSGIHCITVSGYAKGVDYLPGDRFSGLPANHSWNVIYIRGSWQLVDAHWAARYMSSGKNVPENVVYEYDDFYFMMEPQQAVYSHFPEESRWQLLPTPLTLSQFENLPLTKSQFFKCAIDFLDQHHGVVHTRDGRLPNPADLRDRIPNIDMELKSFLLQETTKDRLNFYFRLPASGVYYLTIYAQLVENITIEFSHACIQIAHNQS</sequence>
<dbReference type="Pfam" id="PF23265">
    <property type="entry name" value="Ig-like_KY"/>
    <property type="match status" value="2"/>
</dbReference>